<dbReference type="RefSeq" id="WP_270121907.1">
    <property type="nucleotide sequence ID" value="NZ_BAAAOM010000004.1"/>
</dbReference>
<keyword evidence="3 5" id="KW-1133">Transmembrane helix</keyword>
<reference evidence="7" key="1">
    <citation type="submission" date="2022-12" db="EMBL/GenBank/DDBJ databases">
        <title>Gycomyces niveus sp.nov., a novel actinomycete isolated from soil in Shouguang.</title>
        <authorList>
            <person name="Yang X."/>
        </authorList>
    </citation>
    <scope>NUCLEOTIDE SEQUENCE</scope>
    <source>
        <strain evidence="7">DSM 44724</strain>
    </source>
</reference>
<feature type="transmembrane region" description="Helical" evidence="5">
    <location>
        <begin position="108"/>
        <end position="131"/>
    </location>
</feature>
<sequence>MGADKIETFRNGTPYVPAGGWATCFAWLIDFVTYLALALTGAVLLGGLGQALDLGNGVLGLAVIVWVLVAPLVCGLWYRNGRALGALCTGTRLVRLSDGGRIGPKGPWAMLVRMILMPVVIIAVVVGGGYADGTMQRASIDIARTRRLHAEGYPRRDAGQRI</sequence>
<evidence type="ECO:0000313" key="8">
    <source>
        <dbReference type="EMBL" id="MDR7339719.1"/>
    </source>
</evidence>
<evidence type="ECO:0000256" key="4">
    <source>
        <dbReference type="ARBA" id="ARBA00023136"/>
    </source>
</evidence>
<comment type="caution">
    <text evidence="7">The sequence shown here is derived from an EMBL/GenBank/DDBJ whole genome shotgun (WGS) entry which is preliminary data.</text>
</comment>
<evidence type="ECO:0000313" key="10">
    <source>
        <dbReference type="Proteomes" id="UP001183604"/>
    </source>
</evidence>
<dbReference type="Pfam" id="PF06271">
    <property type="entry name" value="RDD"/>
    <property type="match status" value="1"/>
</dbReference>
<evidence type="ECO:0000313" key="7">
    <source>
        <dbReference type="EMBL" id="MDA1385444.1"/>
    </source>
</evidence>
<feature type="transmembrane region" description="Helical" evidence="5">
    <location>
        <begin position="57"/>
        <end position="78"/>
    </location>
</feature>
<organism evidence="7 9">
    <name type="scientific">Glycomyces lechevalierae</name>
    <dbReference type="NCBI Taxonomy" id="256034"/>
    <lineage>
        <taxon>Bacteria</taxon>
        <taxon>Bacillati</taxon>
        <taxon>Actinomycetota</taxon>
        <taxon>Actinomycetes</taxon>
        <taxon>Glycomycetales</taxon>
        <taxon>Glycomycetaceae</taxon>
        <taxon>Glycomyces</taxon>
    </lineage>
</organism>
<dbReference type="EMBL" id="JAVDYD010000001">
    <property type="protein sequence ID" value="MDR7339719.1"/>
    <property type="molecule type" value="Genomic_DNA"/>
</dbReference>
<dbReference type="AlphaFoldDB" id="A0A9X3PK62"/>
<dbReference type="Proteomes" id="UP001145799">
    <property type="component" value="Unassembled WGS sequence"/>
</dbReference>
<accession>A0A9X3PK62</accession>
<dbReference type="Proteomes" id="UP001183604">
    <property type="component" value="Unassembled WGS sequence"/>
</dbReference>
<evidence type="ECO:0000259" key="6">
    <source>
        <dbReference type="Pfam" id="PF06271"/>
    </source>
</evidence>
<protein>
    <recommendedName>
        <fullName evidence="6">RDD domain-containing protein</fullName>
    </recommendedName>
</protein>
<evidence type="ECO:0000256" key="2">
    <source>
        <dbReference type="ARBA" id="ARBA00022692"/>
    </source>
</evidence>
<keyword evidence="4 5" id="KW-0472">Membrane</keyword>
<evidence type="ECO:0000256" key="1">
    <source>
        <dbReference type="ARBA" id="ARBA00004141"/>
    </source>
</evidence>
<evidence type="ECO:0000313" key="9">
    <source>
        <dbReference type="Proteomes" id="UP001145799"/>
    </source>
</evidence>
<dbReference type="GO" id="GO:0016020">
    <property type="term" value="C:membrane"/>
    <property type="evidence" value="ECO:0007669"/>
    <property type="project" value="UniProtKB-SubCell"/>
</dbReference>
<comment type="subcellular location">
    <subcellularLocation>
        <location evidence="1">Membrane</location>
        <topology evidence="1">Multi-pass membrane protein</topology>
    </subcellularLocation>
</comment>
<evidence type="ECO:0000256" key="5">
    <source>
        <dbReference type="SAM" id="Phobius"/>
    </source>
</evidence>
<feature type="transmembrane region" description="Helical" evidence="5">
    <location>
        <begin position="20"/>
        <end position="45"/>
    </location>
</feature>
<keyword evidence="2 5" id="KW-0812">Transmembrane</keyword>
<dbReference type="InterPro" id="IPR010432">
    <property type="entry name" value="RDD"/>
</dbReference>
<reference evidence="8 10" key="2">
    <citation type="submission" date="2023-07" db="EMBL/GenBank/DDBJ databases">
        <title>Sequencing the genomes of 1000 actinobacteria strains.</title>
        <authorList>
            <person name="Klenk H.-P."/>
        </authorList>
    </citation>
    <scope>NUCLEOTIDE SEQUENCE [LARGE SCALE GENOMIC DNA]</scope>
    <source>
        <strain evidence="8 10">DSM 44724</strain>
    </source>
</reference>
<keyword evidence="10" id="KW-1185">Reference proteome</keyword>
<gene>
    <name evidence="8" type="ORF">J2S69_003438</name>
    <name evidence="7" type="ORF">O2L01_10635</name>
</gene>
<proteinExistence type="predicted"/>
<name>A0A9X3PK62_9ACTN</name>
<feature type="domain" description="RDD" evidence="6">
    <location>
        <begin position="24"/>
        <end position="124"/>
    </location>
</feature>
<evidence type="ECO:0000256" key="3">
    <source>
        <dbReference type="ARBA" id="ARBA00022989"/>
    </source>
</evidence>
<dbReference type="EMBL" id="JAPZVQ010000005">
    <property type="protein sequence ID" value="MDA1385444.1"/>
    <property type="molecule type" value="Genomic_DNA"/>
</dbReference>